<protein>
    <submittedName>
        <fullName evidence="1">Uncharacterized protein</fullName>
    </submittedName>
</protein>
<evidence type="ECO:0000313" key="1">
    <source>
        <dbReference type="EMBL" id="ABR63575.1"/>
    </source>
</evidence>
<accession>A6UIU5</accession>
<organism evidence="1 2">
    <name type="scientific">Sinorhizobium medicae (strain WSM419)</name>
    <name type="common">Ensifer medicae</name>
    <dbReference type="NCBI Taxonomy" id="366394"/>
    <lineage>
        <taxon>Bacteria</taxon>
        <taxon>Pseudomonadati</taxon>
        <taxon>Pseudomonadota</taxon>
        <taxon>Alphaproteobacteria</taxon>
        <taxon>Hyphomicrobiales</taxon>
        <taxon>Rhizobiaceae</taxon>
        <taxon>Sinorhizobium/Ensifer group</taxon>
        <taxon>Sinorhizobium</taxon>
    </lineage>
</organism>
<dbReference type="PATRIC" id="fig|366394.8.peg.1260"/>
<name>A6UIU5_SINMW</name>
<dbReference type="HOGENOM" id="CLU_178567_0_0_5"/>
<geneLocation type="plasmid" evidence="1 2">
    <name>pSMED01</name>
</geneLocation>
<dbReference type="KEGG" id="smd:Smed_4778"/>
<dbReference type="OrthoDB" id="8283288at2"/>
<dbReference type="AlphaFoldDB" id="A6UIU5"/>
<keyword evidence="1" id="KW-0614">Plasmid</keyword>
<reference evidence="1 2" key="2">
    <citation type="journal article" date="2010" name="Stand. Genomic Sci.">
        <title>Complete genome sequence of the Medicago microsymbiont Ensifer (Sinorhizobium) medicae strain WSM419.</title>
        <authorList>
            <person name="Reeve W."/>
            <person name="Chain P."/>
            <person name="O'Hara G."/>
            <person name="Ardley J."/>
            <person name="Nandesena K."/>
            <person name="Brau L."/>
            <person name="Tiwari R."/>
            <person name="Malfatti S."/>
            <person name="Kiss H."/>
            <person name="Lapidus A."/>
            <person name="Copeland A."/>
            <person name="Nolan M."/>
            <person name="Land M."/>
            <person name="Hauser L."/>
            <person name="Chang Y.J."/>
            <person name="Ivanova N."/>
            <person name="Mavromatis K."/>
            <person name="Markowitz V."/>
            <person name="Kyrpides N."/>
            <person name="Gollagher M."/>
            <person name="Yates R."/>
            <person name="Dilworth M."/>
            <person name="Howieson J."/>
        </authorList>
    </citation>
    <scope>NUCLEOTIDE SEQUENCE [LARGE SCALE GENOMIC DNA]</scope>
    <source>
        <strain evidence="1 2">WSM419</strain>
        <plasmid evidence="2">Plasmid pSMED01</plasmid>
    </source>
</reference>
<proteinExistence type="predicted"/>
<reference evidence="2" key="1">
    <citation type="submission" date="2007-06" db="EMBL/GenBank/DDBJ databases">
        <title>Complete sequence of Sinorhizobium medicae WSM419 plasmid pSMED01.</title>
        <authorList>
            <consortium name="US DOE Joint Genome Institute"/>
            <person name="Copeland A."/>
            <person name="Lucas S."/>
            <person name="Lapidus A."/>
            <person name="Barry K."/>
            <person name="Glavina del Rio T."/>
            <person name="Dalin E."/>
            <person name="Tice H."/>
            <person name="Pitluck S."/>
            <person name="Chain P."/>
            <person name="Malfatti S."/>
            <person name="Shin M."/>
            <person name="Vergez L."/>
            <person name="Schmutz J."/>
            <person name="Larimer F."/>
            <person name="Land M."/>
            <person name="Hauser L."/>
            <person name="Kyrpides N."/>
            <person name="Mikhailova N."/>
            <person name="Reeve W.G."/>
            <person name="Richardson P."/>
        </authorList>
    </citation>
    <scope>NUCLEOTIDE SEQUENCE [LARGE SCALE GENOMIC DNA]</scope>
    <source>
        <strain evidence="2">WSM419</strain>
        <plasmid evidence="2">Plasmid pSMED01</plasmid>
    </source>
</reference>
<gene>
    <name evidence="1" type="ordered locus">Smed_4778</name>
</gene>
<evidence type="ECO:0000313" key="2">
    <source>
        <dbReference type="Proteomes" id="UP000001108"/>
    </source>
</evidence>
<sequence>MFENLIVLVVTTSRRSPASQLPAHARPSRGTVSALALTFVLQGCGTSAPVSADGPRRVVGTDLIGERSATSEDQRKIDRTVVGICAAAVWTTAECARHGEA</sequence>
<dbReference type="Proteomes" id="UP000001108">
    <property type="component" value="Plasmid pSMED01"/>
</dbReference>
<dbReference type="EMBL" id="CP000739">
    <property type="protein sequence ID" value="ABR63575.1"/>
    <property type="molecule type" value="Genomic_DNA"/>
</dbReference>